<evidence type="ECO:0000259" key="1">
    <source>
        <dbReference type="PROSITE" id="PS51729"/>
    </source>
</evidence>
<dbReference type="GO" id="GO:0016740">
    <property type="term" value="F:transferase activity"/>
    <property type="evidence" value="ECO:0007669"/>
    <property type="project" value="UniProtKB-KW"/>
</dbReference>
<dbReference type="InterPro" id="IPR016181">
    <property type="entry name" value="Acyl_CoA_acyltransferase"/>
</dbReference>
<dbReference type="Gene3D" id="3.40.630.30">
    <property type="match status" value="1"/>
</dbReference>
<proteinExistence type="predicted"/>
<name>A0A2W5SIA1_CERSP</name>
<dbReference type="PROSITE" id="PS51729">
    <property type="entry name" value="GNAT_YJDJ"/>
    <property type="match status" value="1"/>
</dbReference>
<reference evidence="2 3" key="1">
    <citation type="submission" date="2017-08" db="EMBL/GenBank/DDBJ databases">
        <title>Infants hospitalized years apart are colonized by the same room-sourced microbial strains.</title>
        <authorList>
            <person name="Brooks B."/>
            <person name="Olm M.R."/>
            <person name="Firek B.A."/>
            <person name="Baker R."/>
            <person name="Thomas B.C."/>
            <person name="Morowitz M.J."/>
            <person name="Banfield J.F."/>
        </authorList>
    </citation>
    <scope>NUCLEOTIDE SEQUENCE [LARGE SCALE GENOMIC DNA]</scope>
    <source>
        <strain evidence="2">S2_003_000_R2_11</strain>
    </source>
</reference>
<dbReference type="Proteomes" id="UP000248975">
    <property type="component" value="Unassembled WGS sequence"/>
</dbReference>
<evidence type="ECO:0000313" key="2">
    <source>
        <dbReference type="EMBL" id="PZR00533.1"/>
    </source>
</evidence>
<keyword evidence="2" id="KW-0808">Transferase</keyword>
<dbReference type="PANTHER" id="PTHR31435">
    <property type="entry name" value="PROTEIN NATD1"/>
    <property type="match status" value="1"/>
</dbReference>
<comment type="caution">
    <text evidence="2">The sequence shown here is derived from an EMBL/GenBank/DDBJ whole genome shotgun (WGS) entry which is preliminary data.</text>
</comment>
<accession>A0A2W5SIA1</accession>
<gene>
    <name evidence="2" type="ORF">DI533_08235</name>
</gene>
<feature type="domain" description="N-acetyltransferase" evidence="1">
    <location>
        <begin position="16"/>
        <end position="102"/>
    </location>
</feature>
<dbReference type="EMBL" id="QFQS01000001">
    <property type="protein sequence ID" value="PZR00533.1"/>
    <property type="molecule type" value="Genomic_DNA"/>
</dbReference>
<dbReference type="Pfam" id="PF14542">
    <property type="entry name" value="Acetyltransf_CG"/>
    <property type="match status" value="1"/>
</dbReference>
<organism evidence="2 3">
    <name type="scientific">Cereibacter sphaeroides</name>
    <name type="common">Rhodobacter sphaeroides</name>
    <dbReference type="NCBI Taxonomy" id="1063"/>
    <lineage>
        <taxon>Bacteria</taxon>
        <taxon>Pseudomonadati</taxon>
        <taxon>Pseudomonadota</taxon>
        <taxon>Alphaproteobacteria</taxon>
        <taxon>Rhodobacterales</taxon>
        <taxon>Paracoccaceae</taxon>
        <taxon>Cereibacter</taxon>
    </lineage>
</organism>
<protein>
    <submittedName>
        <fullName evidence="2">N-acetyltransferase</fullName>
    </submittedName>
</protein>
<dbReference type="InterPro" id="IPR031165">
    <property type="entry name" value="GNAT_YJDJ"/>
</dbReference>
<dbReference type="SUPFAM" id="SSF55729">
    <property type="entry name" value="Acyl-CoA N-acyltransferases (Nat)"/>
    <property type="match status" value="1"/>
</dbReference>
<sequence length="103" mass="11611">MQRRRRSLAEHEITREVSGHKGRYVIRHGDDEAELTYSITSPTLVIADHTAVPESFRGTGAGLALVTRLIEDARAEGFRIMPLCPFVNAQRKRHPEWADAFAV</sequence>
<dbReference type="PANTHER" id="PTHR31435:SF10">
    <property type="entry name" value="BSR4717 PROTEIN"/>
    <property type="match status" value="1"/>
</dbReference>
<dbReference type="AlphaFoldDB" id="A0A2W5SIA1"/>
<evidence type="ECO:0000313" key="3">
    <source>
        <dbReference type="Proteomes" id="UP000248975"/>
    </source>
</evidence>
<dbReference type="InterPro" id="IPR045057">
    <property type="entry name" value="Gcn5-rel_NAT"/>
</dbReference>